<proteinExistence type="predicted"/>
<evidence type="ECO:0000313" key="1">
    <source>
        <dbReference type="EMBL" id="CAD6185701.1"/>
    </source>
</evidence>
<dbReference type="EMBL" id="CAJGYM010000003">
    <property type="protein sequence ID" value="CAD6185701.1"/>
    <property type="molecule type" value="Genomic_DNA"/>
</dbReference>
<comment type="caution">
    <text evidence="1">The sequence shown here is derived from an EMBL/GenBank/DDBJ whole genome shotgun (WGS) entry which is preliminary data.</text>
</comment>
<reference evidence="1" key="1">
    <citation type="submission" date="2020-10" db="EMBL/GenBank/DDBJ databases">
        <authorList>
            <person name="Kikuchi T."/>
        </authorList>
    </citation>
    <scope>NUCLEOTIDE SEQUENCE</scope>
    <source>
        <strain evidence="1">NKZ352</strain>
    </source>
</reference>
<accession>A0A8S1GS17</accession>
<evidence type="ECO:0000313" key="2">
    <source>
        <dbReference type="Proteomes" id="UP000835052"/>
    </source>
</evidence>
<dbReference type="AlphaFoldDB" id="A0A8S1GS17"/>
<protein>
    <submittedName>
        <fullName evidence="1">Uncharacterized protein</fullName>
    </submittedName>
</protein>
<keyword evidence="2" id="KW-1185">Reference proteome</keyword>
<organism evidence="1 2">
    <name type="scientific">Caenorhabditis auriculariae</name>
    <dbReference type="NCBI Taxonomy" id="2777116"/>
    <lineage>
        <taxon>Eukaryota</taxon>
        <taxon>Metazoa</taxon>
        <taxon>Ecdysozoa</taxon>
        <taxon>Nematoda</taxon>
        <taxon>Chromadorea</taxon>
        <taxon>Rhabditida</taxon>
        <taxon>Rhabditina</taxon>
        <taxon>Rhabditomorpha</taxon>
        <taxon>Rhabditoidea</taxon>
        <taxon>Rhabditidae</taxon>
        <taxon>Peloderinae</taxon>
        <taxon>Caenorhabditis</taxon>
    </lineage>
</organism>
<sequence>MATRYLGSAKNHSYLKNFIQYIKFPDPLDSLSQGNFWIRTEVEAFPEVIEGSVGFMHKKMERQSARRESRRGASSAVGADAVGCKVGRARTAASSEQQQDAPRRTPLRHYYFWTLPFVARGSTNAHALFSFGY</sequence>
<gene>
    <name evidence="1" type="ORF">CAUJ_LOCUS1620</name>
</gene>
<name>A0A8S1GS17_9PELO</name>
<dbReference type="Proteomes" id="UP000835052">
    <property type="component" value="Unassembled WGS sequence"/>
</dbReference>